<dbReference type="AlphaFoldDB" id="A0A183D0P9"/>
<evidence type="ECO:0000313" key="4">
    <source>
        <dbReference type="WBParaSite" id="GPUH_0000229501-mRNA-1"/>
    </source>
</evidence>
<reference evidence="4" key="1">
    <citation type="submission" date="2016-06" db="UniProtKB">
        <authorList>
            <consortium name="WormBaseParasite"/>
        </authorList>
    </citation>
    <scope>IDENTIFICATION</scope>
</reference>
<dbReference type="WBParaSite" id="GPUH_0000229501-mRNA-1">
    <property type="protein sequence ID" value="GPUH_0000229501-mRNA-1"/>
    <property type="gene ID" value="GPUH_0000229501"/>
</dbReference>
<feature type="compositionally biased region" description="Low complexity" evidence="1">
    <location>
        <begin position="66"/>
        <end position="78"/>
    </location>
</feature>
<accession>A0A183D0P9</accession>
<evidence type="ECO:0000313" key="3">
    <source>
        <dbReference type="Proteomes" id="UP000271098"/>
    </source>
</evidence>
<dbReference type="EMBL" id="UYRT01003340">
    <property type="protein sequence ID" value="VDK33304.1"/>
    <property type="molecule type" value="Genomic_DNA"/>
</dbReference>
<evidence type="ECO:0000313" key="2">
    <source>
        <dbReference type="EMBL" id="VDK33304.1"/>
    </source>
</evidence>
<feature type="compositionally biased region" description="Acidic residues" evidence="1">
    <location>
        <begin position="35"/>
        <end position="48"/>
    </location>
</feature>
<organism evidence="4">
    <name type="scientific">Gongylonema pulchrum</name>
    <dbReference type="NCBI Taxonomy" id="637853"/>
    <lineage>
        <taxon>Eukaryota</taxon>
        <taxon>Metazoa</taxon>
        <taxon>Ecdysozoa</taxon>
        <taxon>Nematoda</taxon>
        <taxon>Chromadorea</taxon>
        <taxon>Rhabditida</taxon>
        <taxon>Spirurina</taxon>
        <taxon>Spiruromorpha</taxon>
        <taxon>Spiruroidea</taxon>
        <taxon>Gongylonematidae</taxon>
        <taxon>Gongylonema</taxon>
    </lineage>
</organism>
<keyword evidence="3" id="KW-1185">Reference proteome</keyword>
<dbReference type="Proteomes" id="UP000271098">
    <property type="component" value="Unassembled WGS sequence"/>
</dbReference>
<protein>
    <submittedName>
        <fullName evidence="4">Iwr1 domain-containing protein</fullName>
    </submittedName>
</protein>
<name>A0A183D0P9_9BILA</name>
<feature type="compositionally biased region" description="Polar residues" evidence="1">
    <location>
        <begin position="79"/>
        <end position="94"/>
    </location>
</feature>
<gene>
    <name evidence="2" type="ORF">GPUH_LOCUS2290</name>
</gene>
<sequence length="94" mass="10075">MPKMTCDGGTMYFGHLILNGMGDGQPDPVAYDSDAGLEFEEDYGDESESGSSLLANPDQNDDWSDSRSVSDAPSSVSDTTPRTMPPSTYTDPRS</sequence>
<reference evidence="2 3" key="2">
    <citation type="submission" date="2018-11" db="EMBL/GenBank/DDBJ databases">
        <authorList>
            <consortium name="Pathogen Informatics"/>
        </authorList>
    </citation>
    <scope>NUCLEOTIDE SEQUENCE [LARGE SCALE GENOMIC DNA]</scope>
</reference>
<proteinExistence type="predicted"/>
<feature type="region of interest" description="Disordered" evidence="1">
    <location>
        <begin position="20"/>
        <end position="94"/>
    </location>
</feature>
<evidence type="ECO:0000256" key="1">
    <source>
        <dbReference type="SAM" id="MobiDB-lite"/>
    </source>
</evidence>